<organism evidence="2 3">
    <name type="scientific">Oceanobacillus profundus</name>
    <dbReference type="NCBI Taxonomy" id="372463"/>
    <lineage>
        <taxon>Bacteria</taxon>
        <taxon>Bacillati</taxon>
        <taxon>Bacillota</taxon>
        <taxon>Bacilli</taxon>
        <taxon>Bacillales</taxon>
        <taxon>Bacillaceae</taxon>
        <taxon>Oceanobacillus</taxon>
    </lineage>
</organism>
<evidence type="ECO:0000313" key="2">
    <source>
        <dbReference type="EMBL" id="RHW30974.1"/>
    </source>
</evidence>
<comment type="caution">
    <text evidence="2">The sequence shown here is derived from an EMBL/GenBank/DDBJ whole genome shotgun (WGS) entry which is preliminary data.</text>
</comment>
<dbReference type="Gene3D" id="3.40.30.10">
    <property type="entry name" value="Glutaredoxin"/>
    <property type="match status" value="1"/>
</dbReference>
<feature type="domain" description="Glutaredoxin" evidence="1">
    <location>
        <begin position="7"/>
        <end position="61"/>
    </location>
</feature>
<reference evidence="2 3" key="1">
    <citation type="journal article" date="2007" name="Int. J. Syst. Evol. Microbiol.">
        <title>Oceanobacillus profundus sp. nov., isolated from a deep-sea sediment core.</title>
        <authorList>
            <person name="Kim Y.G."/>
            <person name="Choi D.H."/>
            <person name="Hyun S."/>
            <person name="Cho B.C."/>
        </authorList>
    </citation>
    <scope>NUCLEOTIDE SEQUENCE [LARGE SCALE GENOMIC DNA]</scope>
    <source>
        <strain evidence="2 3">DSM 18246</strain>
    </source>
</reference>
<dbReference type="SUPFAM" id="SSF52833">
    <property type="entry name" value="Thioredoxin-like"/>
    <property type="match status" value="1"/>
</dbReference>
<dbReference type="Pfam" id="PF00462">
    <property type="entry name" value="Glutaredoxin"/>
    <property type="match status" value="1"/>
</dbReference>
<dbReference type="InterPro" id="IPR036249">
    <property type="entry name" value="Thioredoxin-like_sf"/>
</dbReference>
<dbReference type="RefSeq" id="WP_118889733.1">
    <property type="nucleotide sequence ID" value="NZ_PHUT01000010.1"/>
</dbReference>
<gene>
    <name evidence="2" type="ORF">D1B32_14460</name>
</gene>
<dbReference type="Proteomes" id="UP000285456">
    <property type="component" value="Unassembled WGS sequence"/>
</dbReference>
<dbReference type="PROSITE" id="PS51354">
    <property type="entry name" value="GLUTAREDOXIN_2"/>
    <property type="match status" value="1"/>
</dbReference>
<sequence>MRYSHVTVYISDNNLKCDKVLSLLDKYNISYEKKSITANHANMEELQGMGVYGTPATFIDENDPILGYQESKIKNELGISDDNSEFGSKIKRF</sequence>
<protein>
    <submittedName>
        <fullName evidence="2">Glutaredoxin family protein</fullName>
    </submittedName>
</protein>
<dbReference type="EMBL" id="QWEH01000010">
    <property type="protein sequence ID" value="RHW30974.1"/>
    <property type="molecule type" value="Genomic_DNA"/>
</dbReference>
<evidence type="ECO:0000259" key="1">
    <source>
        <dbReference type="Pfam" id="PF00462"/>
    </source>
</evidence>
<dbReference type="InterPro" id="IPR002109">
    <property type="entry name" value="Glutaredoxin"/>
</dbReference>
<name>A0A417YEA8_9BACI</name>
<keyword evidence="3" id="KW-1185">Reference proteome</keyword>
<dbReference type="OrthoDB" id="9795531at2"/>
<accession>A0A417YEA8</accession>
<dbReference type="AlphaFoldDB" id="A0A417YEA8"/>
<proteinExistence type="predicted"/>
<evidence type="ECO:0000313" key="3">
    <source>
        <dbReference type="Proteomes" id="UP000285456"/>
    </source>
</evidence>